<keyword evidence="4 6" id="KW-1133">Transmembrane helix</keyword>
<name>A0A1Y2E8A3_9PEZI</name>
<feature type="transmembrane region" description="Helical" evidence="6">
    <location>
        <begin position="379"/>
        <end position="397"/>
    </location>
</feature>
<dbReference type="Proteomes" id="UP000193689">
    <property type="component" value="Unassembled WGS sequence"/>
</dbReference>
<feature type="transmembrane region" description="Helical" evidence="6">
    <location>
        <begin position="409"/>
        <end position="430"/>
    </location>
</feature>
<feature type="transmembrane region" description="Helical" evidence="6">
    <location>
        <begin position="203"/>
        <end position="223"/>
    </location>
</feature>
<evidence type="ECO:0000256" key="6">
    <source>
        <dbReference type="SAM" id="Phobius"/>
    </source>
</evidence>
<feature type="transmembrane region" description="Helical" evidence="6">
    <location>
        <begin position="172"/>
        <end position="191"/>
    </location>
</feature>
<protein>
    <submittedName>
        <fullName evidence="7">Major facilitator superfamily domain-containing protein</fullName>
    </submittedName>
</protein>
<dbReference type="PANTHER" id="PTHR43791:SF104">
    <property type="entry name" value="MAJOR FACILITATOR SUPERFAMILY (MFS) PROFILE DOMAIN-CONTAINING PROTEIN-RELATED"/>
    <property type="match status" value="1"/>
</dbReference>
<accession>A0A1Y2E8A3</accession>
<keyword evidence="5 6" id="KW-0472">Membrane</keyword>
<comment type="subcellular location">
    <subcellularLocation>
        <location evidence="1">Membrane</location>
        <topology evidence="1">Multi-pass membrane protein</topology>
    </subcellularLocation>
</comment>
<evidence type="ECO:0000256" key="4">
    <source>
        <dbReference type="ARBA" id="ARBA00022989"/>
    </source>
</evidence>
<evidence type="ECO:0000313" key="8">
    <source>
        <dbReference type="Proteomes" id="UP000193689"/>
    </source>
</evidence>
<dbReference type="InterPro" id="IPR036259">
    <property type="entry name" value="MFS_trans_sf"/>
</dbReference>
<feature type="transmembrane region" description="Helical" evidence="6">
    <location>
        <begin position="351"/>
        <end position="372"/>
    </location>
</feature>
<dbReference type="Gene3D" id="1.20.1250.20">
    <property type="entry name" value="MFS general substrate transporter like domains"/>
    <property type="match status" value="2"/>
</dbReference>
<dbReference type="EMBL" id="MCFJ01000004">
    <property type="protein sequence ID" value="ORY67769.1"/>
    <property type="molecule type" value="Genomic_DNA"/>
</dbReference>
<feature type="transmembrane region" description="Helical" evidence="6">
    <location>
        <begin position="235"/>
        <end position="256"/>
    </location>
</feature>
<dbReference type="FunFam" id="1.20.1250.20:FF:000247">
    <property type="entry name" value="MFS general substrate transporter"/>
    <property type="match status" value="1"/>
</dbReference>
<organism evidence="7 8">
    <name type="scientific">Pseudomassariella vexata</name>
    <dbReference type="NCBI Taxonomy" id="1141098"/>
    <lineage>
        <taxon>Eukaryota</taxon>
        <taxon>Fungi</taxon>
        <taxon>Dikarya</taxon>
        <taxon>Ascomycota</taxon>
        <taxon>Pezizomycotina</taxon>
        <taxon>Sordariomycetes</taxon>
        <taxon>Xylariomycetidae</taxon>
        <taxon>Amphisphaeriales</taxon>
        <taxon>Pseudomassariaceae</taxon>
        <taxon>Pseudomassariella</taxon>
    </lineage>
</organism>
<evidence type="ECO:0000256" key="1">
    <source>
        <dbReference type="ARBA" id="ARBA00004141"/>
    </source>
</evidence>
<comment type="caution">
    <text evidence="7">The sequence shown here is derived from an EMBL/GenBank/DDBJ whole genome shotgun (WGS) entry which is preliminary data.</text>
</comment>
<dbReference type="PANTHER" id="PTHR43791">
    <property type="entry name" value="PERMEASE-RELATED"/>
    <property type="match status" value="1"/>
</dbReference>
<evidence type="ECO:0000256" key="5">
    <source>
        <dbReference type="ARBA" id="ARBA00023136"/>
    </source>
</evidence>
<dbReference type="OrthoDB" id="1935484at2759"/>
<dbReference type="GO" id="GO:0022857">
    <property type="term" value="F:transmembrane transporter activity"/>
    <property type="evidence" value="ECO:0007669"/>
    <property type="project" value="InterPro"/>
</dbReference>
<gene>
    <name evidence="7" type="ORF">BCR38DRAFT_522630</name>
</gene>
<dbReference type="GeneID" id="63781450"/>
<evidence type="ECO:0000256" key="2">
    <source>
        <dbReference type="ARBA" id="ARBA00022448"/>
    </source>
</evidence>
<keyword evidence="2" id="KW-0813">Transport</keyword>
<dbReference type="FunFam" id="1.20.1250.20:FF:000106">
    <property type="entry name" value="MFS transporter, putative"/>
    <property type="match status" value="1"/>
</dbReference>
<reference evidence="7 8" key="1">
    <citation type="submission" date="2016-07" db="EMBL/GenBank/DDBJ databases">
        <title>Pervasive Adenine N6-methylation of Active Genes in Fungi.</title>
        <authorList>
            <consortium name="DOE Joint Genome Institute"/>
            <person name="Mondo S.J."/>
            <person name="Dannebaum R.O."/>
            <person name="Kuo R.C."/>
            <person name="Labutti K."/>
            <person name="Haridas S."/>
            <person name="Kuo A."/>
            <person name="Salamov A."/>
            <person name="Ahrendt S.R."/>
            <person name="Lipzen A."/>
            <person name="Sullivan W."/>
            <person name="Andreopoulos W.B."/>
            <person name="Clum A."/>
            <person name="Lindquist E."/>
            <person name="Daum C."/>
            <person name="Ramamoorthy G.K."/>
            <person name="Gryganskyi A."/>
            <person name="Culley D."/>
            <person name="Magnuson J.K."/>
            <person name="James T.Y."/>
            <person name="O'Malley M.A."/>
            <person name="Stajich J.E."/>
            <person name="Spatafora J.W."/>
            <person name="Visel A."/>
            <person name="Grigoriev I.V."/>
        </authorList>
    </citation>
    <scope>NUCLEOTIDE SEQUENCE [LARGE SCALE GENOMIC DNA]</scope>
    <source>
        <strain evidence="7 8">CBS 129021</strain>
    </source>
</reference>
<sequence>MLKDFNDGVRISEPKVEDSSSEKLGLGNGEVFADGGGTRHYAPIAEYEGSHRYDPEIQWSEKEEKKLVRKLDYKICSWVCLMFFALQLDRGNIQQALSDNMLDDLGFNTNQYNYGMTIFYLCFLSAELPSQMISKKLGPDVWIPIQMVSWSIIASCQSRLTGESTFYATRALLGLIEGGFIPDVVLYLSYFYKSKELPIRLSFFWSAYISTNIISAFLAYGILHLRQLTGWAGWRWLFALEGGLTAFIGLLSWFYLPPSPTETASWFRGKDGWFSEREEKIMVNRVLRDDPGKGDMHNRQGLTLSLLWQALTDYDLWPVYIYGLTWSIPATPVSAYLTINLKSLGFNTFQTNLLTVPAYVLFLLQLIFWTWVSEKINNRFLIVMLAQIYMLPLVLSLELLPLSSSPWSWYAPSVMLIGYPYIHAIVIALMSRNAGSVRTRTVASAIYNMCVQASNIISSNIYRDDDKPYYRRGNKVLLGLVAWNIVFCIGMKVYYMWRNKQKGKAWDAMTREEKNQYLTTTKEVGNKRSDFRFAH</sequence>
<dbReference type="InterPro" id="IPR011701">
    <property type="entry name" value="MFS"/>
</dbReference>
<dbReference type="FunCoup" id="A0A1Y2E8A3">
    <property type="interactions" value="65"/>
</dbReference>
<dbReference type="AlphaFoldDB" id="A0A1Y2E8A3"/>
<feature type="transmembrane region" description="Helical" evidence="6">
    <location>
        <begin position="319"/>
        <end position="339"/>
    </location>
</feature>
<dbReference type="SUPFAM" id="SSF103473">
    <property type="entry name" value="MFS general substrate transporter"/>
    <property type="match status" value="1"/>
</dbReference>
<feature type="transmembrane region" description="Helical" evidence="6">
    <location>
        <begin position="476"/>
        <end position="497"/>
    </location>
</feature>
<dbReference type="RefSeq" id="XP_040718393.1">
    <property type="nucleotide sequence ID" value="XM_040865238.1"/>
</dbReference>
<keyword evidence="3 6" id="KW-0812">Transmembrane</keyword>
<dbReference type="InParanoid" id="A0A1Y2E8A3"/>
<dbReference type="Pfam" id="PF07690">
    <property type="entry name" value="MFS_1"/>
    <property type="match status" value="1"/>
</dbReference>
<keyword evidence="8" id="KW-1185">Reference proteome</keyword>
<evidence type="ECO:0000256" key="3">
    <source>
        <dbReference type="ARBA" id="ARBA00022692"/>
    </source>
</evidence>
<dbReference type="GO" id="GO:0016020">
    <property type="term" value="C:membrane"/>
    <property type="evidence" value="ECO:0007669"/>
    <property type="project" value="UniProtKB-SubCell"/>
</dbReference>
<proteinExistence type="predicted"/>
<dbReference type="STRING" id="1141098.A0A1Y2E8A3"/>
<evidence type="ECO:0000313" key="7">
    <source>
        <dbReference type="EMBL" id="ORY67769.1"/>
    </source>
</evidence>